<dbReference type="AlphaFoldDB" id="A0ABD3HKJ1"/>
<dbReference type="EMBL" id="JBJQOH010000003">
    <property type="protein sequence ID" value="KAL3691426.1"/>
    <property type="molecule type" value="Genomic_DNA"/>
</dbReference>
<evidence type="ECO:0000313" key="13">
    <source>
        <dbReference type="Proteomes" id="UP001633002"/>
    </source>
</evidence>
<dbReference type="Pfam" id="PF03644">
    <property type="entry name" value="Glyco_hydro_85"/>
    <property type="match status" value="1"/>
</dbReference>
<feature type="domain" description="Cytosolic endo-beta-N-acetylglucosaminidase TIM barrel" evidence="10">
    <location>
        <begin position="62"/>
        <end position="331"/>
    </location>
</feature>
<dbReference type="Pfam" id="PF25529">
    <property type="entry name" value="Ig_ENGASE1_C"/>
    <property type="match status" value="1"/>
</dbReference>
<feature type="region of interest" description="Disordered" evidence="9">
    <location>
        <begin position="473"/>
        <end position="500"/>
    </location>
</feature>
<evidence type="ECO:0000256" key="1">
    <source>
        <dbReference type="ARBA" id="ARBA00004514"/>
    </source>
</evidence>
<name>A0ABD3HKJ1_9MARC</name>
<evidence type="ECO:0000256" key="3">
    <source>
        <dbReference type="ARBA" id="ARBA00012566"/>
    </source>
</evidence>
<comment type="similarity">
    <text evidence="2">Belongs to the glycosyl hydrolase 85 family.</text>
</comment>
<keyword evidence="4" id="KW-0963">Cytoplasm</keyword>
<dbReference type="GO" id="GO:0005829">
    <property type="term" value="C:cytosol"/>
    <property type="evidence" value="ECO:0007669"/>
    <property type="project" value="UniProtKB-SubCell"/>
</dbReference>
<evidence type="ECO:0000259" key="11">
    <source>
        <dbReference type="Pfam" id="PF25529"/>
    </source>
</evidence>
<evidence type="ECO:0000256" key="2">
    <source>
        <dbReference type="ARBA" id="ARBA00007849"/>
    </source>
</evidence>
<dbReference type="FunFam" id="3.20.20.80:FF:000043">
    <property type="entry name" value="cytosolic endo-beta-N-acetylglucosaminidase"/>
    <property type="match status" value="1"/>
</dbReference>
<feature type="region of interest" description="Disordered" evidence="9">
    <location>
        <begin position="545"/>
        <end position="635"/>
    </location>
</feature>
<dbReference type="Proteomes" id="UP001633002">
    <property type="component" value="Unassembled WGS sequence"/>
</dbReference>
<dbReference type="CDD" id="cd06547">
    <property type="entry name" value="GH85_ENGase"/>
    <property type="match status" value="1"/>
</dbReference>
<sequence length="789" mass="88569">MEQEPNLPVSYPIKTLKDLVEGSYYNSFHFIFNKSSVKLKNSTSTAKRPRLLACHDFKGGYVDDQWIQGSGNGDAYTLINWRLLDIFVYFSHNLVTLPPPGWVNAAHKHGVQVLGTFITEWDEGYKVCQELCATEDSARLYASLLAELAQSLGFDGWLVNIENKVADLVPNLLAFVELLTDAMHAWVPGSTVIWYDSVTIDGHLFWQNRLNELNRPFFDISDAIFTNYHWQEHWARESGDLADGRRFDVYMGVDVFGRGTFGGGGYQCDVALKAAKEAQVSAALFAPGWTYENNEDDERWWRSIYSCWPDARIDPVQLPFYSNFDVGHGQAIYLDGKQVSGLPWSNLSCQNLQPLLRVESSSSKQLAVTLRQDSPVYSGGSSVNMVGRIASDEICLFQLYNTAVSVETTRDETCLNATYSVFAKDSSNFCLAVRTEHHHGAYTIHCLLDTEGQEIDAFESRYELGPATLIFDYSTQPDTDESGSPESTEESDTAESSGKRVHRWRRKQFTLTQEKYILTGVFGVCSTAKDLRPLLIKLLQENGGAFDSKNFPSQGVEETPNAKAEEVEEGEGVKEHAEAEEVEEGEGVKEEAEVEEGESAEEEPQAEEREEGEGAEEDAEAEKIEEVEEEVGEESNSAYHAVLGDISLARTSHNCNFSYPDQRFVANKVTWIEGNGGEKLMSVNLIWRGHPEKTNWERFHLYAKTSNSDDADFSSLQYLGVAVVEAFFVSELKVPEQSKFVKFYLQPQCGCGKLQSLPSCSTHKQSVPPPSSKTWMKPQPTLKDWLFNH</sequence>
<feature type="compositionally biased region" description="Acidic residues" evidence="9">
    <location>
        <begin position="592"/>
        <end position="633"/>
    </location>
</feature>
<dbReference type="InterPro" id="IPR005201">
    <property type="entry name" value="TIM_ENGase"/>
</dbReference>
<dbReference type="EC" id="3.2.1.96" evidence="3"/>
<organism evidence="12 13">
    <name type="scientific">Riccia sorocarpa</name>
    <dbReference type="NCBI Taxonomy" id="122646"/>
    <lineage>
        <taxon>Eukaryota</taxon>
        <taxon>Viridiplantae</taxon>
        <taxon>Streptophyta</taxon>
        <taxon>Embryophyta</taxon>
        <taxon>Marchantiophyta</taxon>
        <taxon>Marchantiopsida</taxon>
        <taxon>Marchantiidae</taxon>
        <taxon>Marchantiales</taxon>
        <taxon>Ricciaceae</taxon>
        <taxon>Riccia</taxon>
    </lineage>
</organism>
<dbReference type="Gene3D" id="3.20.20.80">
    <property type="entry name" value="Glycosidases"/>
    <property type="match status" value="1"/>
</dbReference>
<protein>
    <recommendedName>
        <fullName evidence="3">mannosyl-glycoprotein endo-beta-N-acetylglucosaminidase</fullName>
        <ecNumber evidence="3">3.2.1.96</ecNumber>
    </recommendedName>
</protein>
<keyword evidence="13" id="KW-1185">Reference proteome</keyword>
<comment type="catalytic activity">
    <reaction evidence="7">
        <text>an N(4)-(oligosaccharide-(1-&gt;3)-[oligosaccharide-(1-&gt;6)]-beta-D-Man-(1-&gt;4)-beta-D-GlcNAc-(1-&gt;4)-alpha-D-GlcNAc)-L-asparaginyl-[protein] + H2O = an oligosaccharide-(1-&gt;3)-[oligosaccharide-(1-&gt;6)]-beta-D-Man-(1-&gt;4)-D-GlcNAc + N(4)-(N-acetyl-beta-D-glucosaminyl)-L-asparaginyl-[protein]</text>
        <dbReference type="Rhea" id="RHEA:73067"/>
        <dbReference type="Rhea" id="RHEA-COMP:12603"/>
        <dbReference type="Rhea" id="RHEA-COMP:18176"/>
        <dbReference type="ChEBI" id="CHEBI:15377"/>
        <dbReference type="ChEBI" id="CHEBI:132248"/>
        <dbReference type="ChEBI" id="CHEBI:192714"/>
        <dbReference type="ChEBI" id="CHEBI:192715"/>
        <dbReference type="EC" id="3.2.1.96"/>
    </reaction>
</comment>
<feature type="compositionally biased region" description="Acidic residues" evidence="9">
    <location>
        <begin position="478"/>
        <end position="493"/>
    </location>
</feature>
<evidence type="ECO:0000256" key="6">
    <source>
        <dbReference type="ARBA" id="ARBA00023295"/>
    </source>
</evidence>
<evidence type="ECO:0000313" key="12">
    <source>
        <dbReference type="EMBL" id="KAL3691426.1"/>
    </source>
</evidence>
<dbReference type="GO" id="GO:0033925">
    <property type="term" value="F:mannosyl-glycoprotein endo-beta-N-acetylglucosaminidase activity"/>
    <property type="evidence" value="ECO:0007669"/>
    <property type="project" value="UniProtKB-EC"/>
</dbReference>
<dbReference type="PANTHER" id="PTHR13246:SF1">
    <property type="entry name" value="CYTOSOLIC ENDO-BETA-N-ACETYLGLUCOSAMINIDASE"/>
    <property type="match status" value="1"/>
</dbReference>
<evidence type="ECO:0000259" key="10">
    <source>
        <dbReference type="Pfam" id="PF03644"/>
    </source>
</evidence>
<proteinExistence type="inferred from homology"/>
<feature type="domain" description="Cytosolic endo-beta-N-acetylglucosaminidase C-terminal" evidence="11">
    <location>
        <begin position="664"/>
        <end position="762"/>
    </location>
</feature>
<reference evidence="12 13" key="1">
    <citation type="submission" date="2024-09" db="EMBL/GenBank/DDBJ databases">
        <title>Chromosome-scale assembly of Riccia sorocarpa.</title>
        <authorList>
            <person name="Paukszto L."/>
        </authorList>
    </citation>
    <scope>NUCLEOTIDE SEQUENCE [LARGE SCALE GENOMIC DNA]</scope>
    <source>
        <strain evidence="12">LP-2024</strain>
        <tissue evidence="12">Aerial parts of the thallus</tissue>
    </source>
</reference>
<gene>
    <name evidence="12" type="ORF">R1sor_005077</name>
</gene>
<evidence type="ECO:0000256" key="5">
    <source>
        <dbReference type="ARBA" id="ARBA00022801"/>
    </source>
</evidence>
<dbReference type="Gene3D" id="2.60.120.260">
    <property type="entry name" value="Galactose-binding domain-like"/>
    <property type="match status" value="1"/>
</dbReference>
<dbReference type="InterPro" id="IPR057882">
    <property type="entry name" value="ENGase_C"/>
</dbReference>
<comment type="function">
    <text evidence="8">Endoglycosidase that releases N-glycans from glycoproteins by cleaving the beta-1,4-glycosidic bond in the N,N'-diacetylchitobiose core. Involved in the production of high-mannose type N-glycans during plant development and fruit maturation.</text>
</comment>
<evidence type="ECO:0000256" key="9">
    <source>
        <dbReference type="SAM" id="MobiDB-lite"/>
    </source>
</evidence>
<keyword evidence="5" id="KW-0378">Hydrolase</keyword>
<evidence type="ECO:0000256" key="8">
    <source>
        <dbReference type="ARBA" id="ARBA00060018"/>
    </source>
</evidence>
<comment type="subcellular location">
    <subcellularLocation>
        <location evidence="1">Cytoplasm</location>
        <location evidence="1">Cytosol</location>
    </subcellularLocation>
</comment>
<evidence type="ECO:0000256" key="4">
    <source>
        <dbReference type="ARBA" id="ARBA00022490"/>
    </source>
</evidence>
<accession>A0ABD3HKJ1</accession>
<dbReference type="PANTHER" id="PTHR13246">
    <property type="entry name" value="ENDO BETA N-ACETYLGLUCOSAMINIDASE"/>
    <property type="match status" value="1"/>
</dbReference>
<keyword evidence="6" id="KW-0326">Glycosidase</keyword>
<comment type="caution">
    <text evidence="12">The sequence shown here is derived from an EMBL/GenBank/DDBJ whole genome shotgun (WGS) entry which is preliminary data.</text>
</comment>
<evidence type="ECO:0000256" key="7">
    <source>
        <dbReference type="ARBA" id="ARBA00034414"/>
    </source>
</evidence>
<dbReference type="InterPro" id="IPR032979">
    <property type="entry name" value="ENGase"/>
</dbReference>
<dbReference type="GO" id="GO:0006491">
    <property type="term" value="P:N-glycan processing"/>
    <property type="evidence" value="ECO:0007669"/>
    <property type="project" value="UniProtKB-ARBA"/>
</dbReference>